<evidence type="ECO:0000256" key="2">
    <source>
        <dbReference type="SAM" id="MobiDB-lite"/>
    </source>
</evidence>
<reference evidence="3" key="3">
    <citation type="submission" date="2010-09" db="EMBL/GenBank/DDBJ databases">
        <title>Annotation of Gaeumannomyces graminis var. tritici R3-111a-1.</title>
        <authorList>
            <consortium name="The Broad Institute Genome Sequencing Platform"/>
            <person name="Ma L.-J."/>
            <person name="Dead R."/>
            <person name="Young S.K."/>
            <person name="Zeng Q."/>
            <person name="Gargeya S."/>
            <person name="Fitzgerald M."/>
            <person name="Haas B."/>
            <person name="Abouelleil A."/>
            <person name="Alvarado L."/>
            <person name="Arachchi H.M."/>
            <person name="Berlin A."/>
            <person name="Brown A."/>
            <person name="Chapman S.B."/>
            <person name="Chen Z."/>
            <person name="Dunbar C."/>
            <person name="Freedman E."/>
            <person name="Gearin G."/>
            <person name="Gellesch M."/>
            <person name="Goldberg J."/>
            <person name="Griggs A."/>
            <person name="Gujja S."/>
            <person name="Heiman D."/>
            <person name="Howarth C."/>
            <person name="Larson L."/>
            <person name="Lui A."/>
            <person name="MacDonald P.J.P."/>
            <person name="Mehta T."/>
            <person name="Montmayeur A."/>
            <person name="Murphy C."/>
            <person name="Neiman D."/>
            <person name="Pearson M."/>
            <person name="Priest M."/>
            <person name="Roberts A."/>
            <person name="Saif S."/>
            <person name="Shea T."/>
            <person name="Shenoy N."/>
            <person name="Sisk P."/>
            <person name="Stolte C."/>
            <person name="Sykes S."/>
            <person name="Yandava C."/>
            <person name="Wortman J."/>
            <person name="Nusbaum C."/>
            <person name="Birren B."/>
        </authorList>
    </citation>
    <scope>NUCLEOTIDE SEQUENCE</scope>
    <source>
        <strain evidence="3">R3-111a-1</strain>
    </source>
</reference>
<dbReference type="STRING" id="644352.J3P181"/>
<accession>J3P181</accession>
<dbReference type="PANTHER" id="PTHR37540">
    <property type="entry name" value="TRANSCRIPTION FACTOR (ACR-2), PUTATIVE-RELATED-RELATED"/>
    <property type="match status" value="1"/>
</dbReference>
<dbReference type="HOGENOM" id="CLU_023254_0_2_1"/>
<reference evidence="4" key="5">
    <citation type="submission" date="2018-04" db="UniProtKB">
        <authorList>
            <consortium name="EnsemblFungi"/>
        </authorList>
    </citation>
    <scope>IDENTIFICATION</scope>
    <source>
        <strain evidence="4">R3-111a-1</strain>
    </source>
</reference>
<dbReference type="eggNOG" id="ENOG502R2D3">
    <property type="taxonomic scope" value="Eukaryota"/>
</dbReference>
<dbReference type="RefSeq" id="XP_009223366.1">
    <property type="nucleotide sequence ID" value="XM_009225102.1"/>
</dbReference>
<gene>
    <name evidence="4" type="primary">20347736</name>
    <name evidence="3" type="ORF">GGTG_07278</name>
</gene>
<keyword evidence="5" id="KW-1185">Reference proteome</keyword>
<evidence type="ECO:0000256" key="1">
    <source>
        <dbReference type="ARBA" id="ARBA00023242"/>
    </source>
</evidence>
<dbReference type="VEuPathDB" id="FungiDB:GGTG_07278"/>
<reference evidence="3" key="2">
    <citation type="submission" date="2010-07" db="EMBL/GenBank/DDBJ databases">
        <authorList>
            <consortium name="The Broad Institute Genome Sequencing Platform"/>
            <consortium name="Broad Institute Genome Sequencing Center for Infectious Disease"/>
            <person name="Ma L.-J."/>
            <person name="Dead R."/>
            <person name="Young S."/>
            <person name="Zeng Q."/>
            <person name="Koehrsen M."/>
            <person name="Alvarado L."/>
            <person name="Berlin A."/>
            <person name="Chapman S.B."/>
            <person name="Chen Z."/>
            <person name="Freedman E."/>
            <person name="Gellesch M."/>
            <person name="Goldberg J."/>
            <person name="Griggs A."/>
            <person name="Gujja S."/>
            <person name="Heilman E.R."/>
            <person name="Heiman D."/>
            <person name="Hepburn T."/>
            <person name="Howarth C."/>
            <person name="Jen D."/>
            <person name="Larson L."/>
            <person name="Mehta T."/>
            <person name="Neiman D."/>
            <person name="Pearson M."/>
            <person name="Roberts A."/>
            <person name="Saif S."/>
            <person name="Shea T."/>
            <person name="Shenoy N."/>
            <person name="Sisk P."/>
            <person name="Stolte C."/>
            <person name="Sykes S."/>
            <person name="Walk T."/>
            <person name="White J."/>
            <person name="Yandava C."/>
            <person name="Haas B."/>
            <person name="Nusbaum C."/>
            <person name="Birren B."/>
        </authorList>
    </citation>
    <scope>NUCLEOTIDE SEQUENCE</scope>
    <source>
        <strain evidence="3">R3-111a-1</strain>
    </source>
</reference>
<protein>
    <recommendedName>
        <fullName evidence="6">C6 zinc finger domain-containing protein</fullName>
    </recommendedName>
</protein>
<feature type="compositionally biased region" description="Low complexity" evidence="2">
    <location>
        <begin position="1"/>
        <end position="14"/>
    </location>
</feature>
<feature type="region of interest" description="Disordered" evidence="2">
    <location>
        <begin position="1"/>
        <end position="94"/>
    </location>
</feature>
<name>J3P181_GAET3</name>
<dbReference type="PANTHER" id="PTHR37540:SF5">
    <property type="entry name" value="TRANSCRIPTION FACTOR DOMAIN-CONTAINING PROTEIN"/>
    <property type="match status" value="1"/>
</dbReference>
<dbReference type="EMBL" id="GL385397">
    <property type="protein sequence ID" value="EJT77366.1"/>
    <property type="molecule type" value="Genomic_DNA"/>
</dbReference>
<dbReference type="OrthoDB" id="4158087at2759"/>
<dbReference type="InterPro" id="IPR021858">
    <property type="entry name" value="Fun_TF"/>
</dbReference>
<dbReference type="Pfam" id="PF11951">
    <property type="entry name" value="Fungal_trans_2"/>
    <property type="match status" value="1"/>
</dbReference>
<keyword evidence="1" id="KW-0539">Nucleus</keyword>
<reference evidence="5" key="1">
    <citation type="submission" date="2010-07" db="EMBL/GenBank/DDBJ databases">
        <title>The genome sequence of Gaeumannomyces graminis var. tritici strain R3-111a-1.</title>
        <authorList>
            <consortium name="The Broad Institute Genome Sequencing Platform"/>
            <person name="Ma L.-J."/>
            <person name="Dead R."/>
            <person name="Young S."/>
            <person name="Zeng Q."/>
            <person name="Koehrsen M."/>
            <person name="Alvarado L."/>
            <person name="Berlin A."/>
            <person name="Chapman S.B."/>
            <person name="Chen Z."/>
            <person name="Freedman E."/>
            <person name="Gellesch M."/>
            <person name="Goldberg J."/>
            <person name="Griggs A."/>
            <person name="Gujja S."/>
            <person name="Heilman E.R."/>
            <person name="Heiman D."/>
            <person name="Hepburn T."/>
            <person name="Howarth C."/>
            <person name="Jen D."/>
            <person name="Larson L."/>
            <person name="Mehta T."/>
            <person name="Neiman D."/>
            <person name="Pearson M."/>
            <person name="Roberts A."/>
            <person name="Saif S."/>
            <person name="Shea T."/>
            <person name="Shenoy N."/>
            <person name="Sisk P."/>
            <person name="Stolte C."/>
            <person name="Sykes S."/>
            <person name="Walk T."/>
            <person name="White J."/>
            <person name="Yandava C."/>
            <person name="Haas B."/>
            <person name="Nusbaum C."/>
            <person name="Birren B."/>
        </authorList>
    </citation>
    <scope>NUCLEOTIDE SEQUENCE [LARGE SCALE GENOMIC DNA]</scope>
    <source>
        <strain evidence="5">R3-111a-1</strain>
    </source>
</reference>
<organism evidence="3">
    <name type="scientific">Gaeumannomyces tritici (strain R3-111a-1)</name>
    <name type="common">Wheat and barley take-all root rot fungus</name>
    <name type="synonym">Gaeumannomyces graminis var. tritici</name>
    <dbReference type="NCBI Taxonomy" id="644352"/>
    <lineage>
        <taxon>Eukaryota</taxon>
        <taxon>Fungi</taxon>
        <taxon>Dikarya</taxon>
        <taxon>Ascomycota</taxon>
        <taxon>Pezizomycotina</taxon>
        <taxon>Sordariomycetes</taxon>
        <taxon>Sordariomycetidae</taxon>
        <taxon>Magnaporthales</taxon>
        <taxon>Magnaporthaceae</taxon>
        <taxon>Gaeumannomyces</taxon>
    </lineage>
</organism>
<evidence type="ECO:0000313" key="3">
    <source>
        <dbReference type="EMBL" id="EJT77366.1"/>
    </source>
</evidence>
<dbReference type="GeneID" id="20347736"/>
<evidence type="ECO:0000313" key="5">
    <source>
        <dbReference type="Proteomes" id="UP000006039"/>
    </source>
</evidence>
<evidence type="ECO:0008006" key="6">
    <source>
        <dbReference type="Google" id="ProtNLM"/>
    </source>
</evidence>
<proteinExistence type="predicted"/>
<reference evidence="4" key="4">
    <citation type="journal article" date="2015" name="G3 (Bethesda)">
        <title>Genome sequences of three phytopathogenic species of the Magnaporthaceae family of fungi.</title>
        <authorList>
            <person name="Okagaki L.H."/>
            <person name="Nunes C.C."/>
            <person name="Sailsbery J."/>
            <person name="Clay B."/>
            <person name="Brown D."/>
            <person name="John T."/>
            <person name="Oh Y."/>
            <person name="Young N."/>
            <person name="Fitzgerald M."/>
            <person name="Haas B.J."/>
            <person name="Zeng Q."/>
            <person name="Young S."/>
            <person name="Adiconis X."/>
            <person name="Fan L."/>
            <person name="Levin J.Z."/>
            <person name="Mitchell T.K."/>
            <person name="Okubara P.A."/>
            <person name="Farman M.L."/>
            <person name="Kohn L.M."/>
            <person name="Birren B."/>
            <person name="Ma L.-J."/>
            <person name="Dean R.A."/>
        </authorList>
    </citation>
    <scope>NUCLEOTIDE SEQUENCE</scope>
    <source>
        <strain evidence="4">R3-111a-1</strain>
    </source>
</reference>
<sequence>MAPAATASRPRPAAGLQFVMDPAATGKASPDTRKLIRRHVMLGKNTGKTRPPRNPALPSPTKRNRPSRSSRSDGSDGSDGSEDSAVAQRHARGADTRGAVEWAVPPPFGHVLAALALPPDVQRHSVVLFLQFYQQISIHMVHPLHMCLSFEETSQTYILPIVADQAYLHSVISGACRAWQGVLPQGSSKRAEMNRLSTFHASRALTALRRRLDEDDERSKLSISTIMCAMMLAWYCFTTGDVASARVHTEGIGRLVLLRGGVGSFWPSPRPLLEIMRCDLAVAISSGLPPVIPKSSPGGEQVYLEYPDLSRFLQKRALASATASISVPAPPTWPPTQGHMDLSIDDPELGRVWRELSDFCAVANFAAASSGGQNRMTSQTYMCCMAASMYRLTAMRFAPGSGDEAVRLGLLAFAEPVFLPWGCLGVKYGHLADALRRELARPELAWALSPGTIVWLLMIAGVSMLDFERESWLRSVLWQNLGLCGVESWAETRDLLMNYLWVGAVHDRGGEAMYHAKH</sequence>
<dbReference type="EnsemblFungi" id="EJT77366">
    <property type="protein sequence ID" value="EJT77366"/>
    <property type="gene ID" value="GGTG_07278"/>
</dbReference>
<dbReference type="Proteomes" id="UP000006039">
    <property type="component" value="Unassembled WGS sequence"/>
</dbReference>
<evidence type="ECO:0000313" key="4">
    <source>
        <dbReference type="EnsemblFungi" id="EJT77366"/>
    </source>
</evidence>
<dbReference type="AlphaFoldDB" id="J3P181"/>